<dbReference type="RefSeq" id="WP_145366528.1">
    <property type="nucleotide sequence ID" value="NZ_CP036275.1"/>
</dbReference>
<dbReference type="SUPFAM" id="SSF52091">
    <property type="entry name" value="SpoIIaa-like"/>
    <property type="match status" value="1"/>
</dbReference>
<dbReference type="Proteomes" id="UP000320496">
    <property type="component" value="Chromosome"/>
</dbReference>
<dbReference type="InterPro" id="IPR036513">
    <property type="entry name" value="STAS_dom_sf"/>
</dbReference>
<dbReference type="GO" id="GO:0043856">
    <property type="term" value="F:anti-sigma factor antagonist activity"/>
    <property type="evidence" value="ECO:0007669"/>
    <property type="project" value="TreeGrafter"/>
</dbReference>
<dbReference type="KEGG" id="mri:Mal4_01160"/>
<dbReference type="Pfam" id="PF01740">
    <property type="entry name" value="STAS"/>
    <property type="match status" value="1"/>
</dbReference>
<dbReference type="AlphaFoldDB" id="A0A517Z016"/>
<organism evidence="2 3">
    <name type="scientific">Maioricimonas rarisocia</name>
    <dbReference type="NCBI Taxonomy" id="2528026"/>
    <lineage>
        <taxon>Bacteria</taxon>
        <taxon>Pseudomonadati</taxon>
        <taxon>Planctomycetota</taxon>
        <taxon>Planctomycetia</taxon>
        <taxon>Planctomycetales</taxon>
        <taxon>Planctomycetaceae</taxon>
        <taxon>Maioricimonas</taxon>
    </lineage>
</organism>
<gene>
    <name evidence="2" type="ORF">Mal4_01160</name>
</gene>
<name>A0A517Z016_9PLAN</name>
<keyword evidence="3" id="KW-1185">Reference proteome</keyword>
<evidence type="ECO:0000313" key="2">
    <source>
        <dbReference type="EMBL" id="QDU35834.1"/>
    </source>
</evidence>
<accession>A0A517Z016</accession>
<dbReference type="OrthoDB" id="280386at2"/>
<dbReference type="EMBL" id="CP036275">
    <property type="protein sequence ID" value="QDU35834.1"/>
    <property type="molecule type" value="Genomic_DNA"/>
</dbReference>
<proteinExistence type="predicted"/>
<evidence type="ECO:0000313" key="3">
    <source>
        <dbReference type="Proteomes" id="UP000320496"/>
    </source>
</evidence>
<dbReference type="PANTHER" id="PTHR33495">
    <property type="entry name" value="ANTI-SIGMA FACTOR ANTAGONIST TM_1081-RELATED-RELATED"/>
    <property type="match status" value="1"/>
</dbReference>
<dbReference type="Gene3D" id="3.30.750.24">
    <property type="entry name" value="STAS domain"/>
    <property type="match status" value="1"/>
</dbReference>
<evidence type="ECO:0000259" key="1">
    <source>
        <dbReference type="PROSITE" id="PS50801"/>
    </source>
</evidence>
<dbReference type="PROSITE" id="PS50801">
    <property type="entry name" value="STAS"/>
    <property type="match status" value="1"/>
</dbReference>
<dbReference type="InterPro" id="IPR002645">
    <property type="entry name" value="STAS_dom"/>
</dbReference>
<protein>
    <submittedName>
        <fullName evidence="2">STAS domain protein</fullName>
    </submittedName>
</protein>
<sequence>MVKHLKIFQIDQVDKTIIVTPLGDSSSFRYRDLHMESNAVRDLLMKPGTRHLIIDLQNMEYFGSEFIGSLVSMLREVRNRGGKAFFCAATPQMLNVLQNMSLFKLWPHYDTRDEALANVPE</sequence>
<reference evidence="2 3" key="1">
    <citation type="submission" date="2019-02" db="EMBL/GenBank/DDBJ databases">
        <title>Deep-cultivation of Planctomycetes and their phenomic and genomic characterization uncovers novel biology.</title>
        <authorList>
            <person name="Wiegand S."/>
            <person name="Jogler M."/>
            <person name="Boedeker C."/>
            <person name="Pinto D."/>
            <person name="Vollmers J."/>
            <person name="Rivas-Marin E."/>
            <person name="Kohn T."/>
            <person name="Peeters S.H."/>
            <person name="Heuer A."/>
            <person name="Rast P."/>
            <person name="Oberbeckmann S."/>
            <person name="Bunk B."/>
            <person name="Jeske O."/>
            <person name="Meyerdierks A."/>
            <person name="Storesund J.E."/>
            <person name="Kallscheuer N."/>
            <person name="Luecker S."/>
            <person name="Lage O.M."/>
            <person name="Pohl T."/>
            <person name="Merkel B.J."/>
            <person name="Hornburger P."/>
            <person name="Mueller R.-W."/>
            <person name="Bruemmer F."/>
            <person name="Labrenz M."/>
            <person name="Spormann A.M."/>
            <person name="Op den Camp H."/>
            <person name="Overmann J."/>
            <person name="Amann R."/>
            <person name="Jetten M.S.M."/>
            <person name="Mascher T."/>
            <person name="Medema M.H."/>
            <person name="Devos D.P."/>
            <person name="Kaster A.-K."/>
            <person name="Ovreas L."/>
            <person name="Rohde M."/>
            <person name="Galperin M.Y."/>
            <person name="Jogler C."/>
        </authorList>
    </citation>
    <scope>NUCLEOTIDE SEQUENCE [LARGE SCALE GENOMIC DNA]</scope>
    <source>
        <strain evidence="2 3">Mal4</strain>
    </source>
</reference>
<dbReference type="CDD" id="cd07043">
    <property type="entry name" value="STAS_anti-anti-sigma_factors"/>
    <property type="match status" value="1"/>
</dbReference>
<feature type="domain" description="STAS" evidence="1">
    <location>
        <begin position="1"/>
        <end position="119"/>
    </location>
</feature>
<dbReference type="PANTHER" id="PTHR33495:SF2">
    <property type="entry name" value="ANTI-SIGMA FACTOR ANTAGONIST TM_1081-RELATED"/>
    <property type="match status" value="1"/>
</dbReference>